<proteinExistence type="predicted"/>
<comment type="caution">
    <text evidence="1">The sequence shown here is derived from an EMBL/GenBank/DDBJ whole genome shotgun (WGS) entry which is preliminary data.</text>
</comment>
<dbReference type="AlphaFoldDB" id="A0A6A2XA94"/>
<dbReference type="SMART" id="SM00320">
    <property type="entry name" value="WD40"/>
    <property type="match status" value="3"/>
</dbReference>
<dbReference type="InterPro" id="IPR045182">
    <property type="entry name" value="JINGUBANG-like"/>
</dbReference>
<dbReference type="InterPro" id="IPR015943">
    <property type="entry name" value="WD40/YVTN_repeat-like_dom_sf"/>
</dbReference>
<accession>A0A6A2XA94</accession>
<protein>
    <submittedName>
        <fullName evidence="1">Clast3-related</fullName>
    </submittedName>
</protein>
<organism evidence="1 2">
    <name type="scientific">Hibiscus syriacus</name>
    <name type="common">Rose of Sharon</name>
    <dbReference type="NCBI Taxonomy" id="106335"/>
    <lineage>
        <taxon>Eukaryota</taxon>
        <taxon>Viridiplantae</taxon>
        <taxon>Streptophyta</taxon>
        <taxon>Embryophyta</taxon>
        <taxon>Tracheophyta</taxon>
        <taxon>Spermatophyta</taxon>
        <taxon>Magnoliopsida</taxon>
        <taxon>eudicotyledons</taxon>
        <taxon>Gunneridae</taxon>
        <taxon>Pentapetalae</taxon>
        <taxon>rosids</taxon>
        <taxon>malvids</taxon>
        <taxon>Malvales</taxon>
        <taxon>Malvaceae</taxon>
        <taxon>Malvoideae</taxon>
        <taxon>Hibiscus</taxon>
    </lineage>
</organism>
<keyword evidence="2" id="KW-1185">Reference proteome</keyword>
<gene>
    <name evidence="1" type="ORF">F3Y22_tig00111841pilonHSYRG00238</name>
</gene>
<sequence length="248" mass="28377">MASMRYSNSTSTSGEGFPPRMMLSSWIQTSPWHFPYSSALENNFGQIGLIDSIVKEEGHIYSLVAISDVKAIIVLDDLVFTRHQDGSWDKTMKLWWISNFKCLEFVDDAHDDVINSVFVSFNGFVFIGSVDGTVKAWKREFLEKVTKHSMVRMLLKQENDVMTLAMSRIDDVGHKMAVLCMATIENLVFIGFADKSIYVWRQEKDIIHMCLSVLTGHTGPVKCVTIEEDRDTLRNTDHKWIVYTVCEM</sequence>
<dbReference type="InterPro" id="IPR001680">
    <property type="entry name" value="WD40_rpt"/>
</dbReference>
<dbReference type="Proteomes" id="UP000436088">
    <property type="component" value="Unassembled WGS sequence"/>
</dbReference>
<dbReference type="InterPro" id="IPR036322">
    <property type="entry name" value="WD40_repeat_dom_sf"/>
</dbReference>
<dbReference type="PANTHER" id="PTHR22844:SF370">
    <property type="entry name" value="OS12G0594000 PROTEIN"/>
    <property type="match status" value="1"/>
</dbReference>
<dbReference type="EMBL" id="VEPZ02001445">
    <property type="protein sequence ID" value="KAE8672461.1"/>
    <property type="molecule type" value="Genomic_DNA"/>
</dbReference>
<dbReference type="Pfam" id="PF00400">
    <property type="entry name" value="WD40"/>
    <property type="match status" value="1"/>
</dbReference>
<dbReference type="Gene3D" id="2.130.10.10">
    <property type="entry name" value="YVTN repeat-like/Quinoprotein amine dehydrogenase"/>
    <property type="match status" value="1"/>
</dbReference>
<evidence type="ECO:0000313" key="1">
    <source>
        <dbReference type="EMBL" id="KAE8672461.1"/>
    </source>
</evidence>
<name>A0A6A2XA94_HIBSY</name>
<reference evidence="1" key="1">
    <citation type="submission" date="2019-09" db="EMBL/GenBank/DDBJ databases">
        <title>Draft genome information of white flower Hibiscus syriacus.</title>
        <authorList>
            <person name="Kim Y.-M."/>
        </authorList>
    </citation>
    <scope>NUCLEOTIDE SEQUENCE [LARGE SCALE GENOMIC DNA]</scope>
    <source>
        <strain evidence="1">YM2019G1</strain>
    </source>
</reference>
<dbReference type="SUPFAM" id="SSF50978">
    <property type="entry name" value="WD40 repeat-like"/>
    <property type="match status" value="1"/>
</dbReference>
<evidence type="ECO:0000313" key="2">
    <source>
        <dbReference type="Proteomes" id="UP000436088"/>
    </source>
</evidence>
<dbReference type="PANTHER" id="PTHR22844">
    <property type="entry name" value="F-BOX AND WD40 DOMAIN PROTEIN"/>
    <property type="match status" value="1"/>
</dbReference>